<accession>A0A6L6IKP4</accession>
<protein>
    <submittedName>
        <fullName evidence="1">Uncharacterized protein</fullName>
    </submittedName>
</protein>
<proteinExistence type="predicted"/>
<comment type="caution">
    <text evidence="1">The sequence shown here is derived from an EMBL/GenBank/DDBJ whole genome shotgun (WGS) entry which is preliminary data.</text>
</comment>
<gene>
    <name evidence="1" type="ORF">GJV78_07710</name>
</gene>
<keyword evidence="2" id="KW-1185">Reference proteome</keyword>
<dbReference type="EMBL" id="WMJZ01000008">
    <property type="protein sequence ID" value="MTH46136.1"/>
    <property type="molecule type" value="Genomic_DNA"/>
</dbReference>
<organism evidence="1 2">
    <name type="scientific">Intestinirhabdus alba</name>
    <dbReference type="NCBI Taxonomy" id="2899544"/>
    <lineage>
        <taxon>Bacteria</taxon>
        <taxon>Pseudomonadati</taxon>
        <taxon>Pseudomonadota</taxon>
        <taxon>Gammaproteobacteria</taxon>
        <taxon>Enterobacterales</taxon>
        <taxon>Enterobacteriaceae</taxon>
        <taxon>Intestinirhabdus</taxon>
    </lineage>
</organism>
<dbReference type="AlphaFoldDB" id="A0A6L6IKP4"/>
<reference evidence="1 2" key="1">
    <citation type="submission" date="2019-11" db="EMBL/GenBank/DDBJ databases">
        <title>Escherichia alba sp. nov. isolated from the gut of plastic-eating superworms Zophobas atratus.</title>
        <authorList>
            <person name="Yang Y."/>
        </authorList>
    </citation>
    <scope>NUCLEOTIDE SEQUENCE [LARGE SCALE GENOMIC DNA]</scope>
    <source>
        <strain evidence="2">BIT-B35</strain>
    </source>
</reference>
<evidence type="ECO:0000313" key="2">
    <source>
        <dbReference type="Proteomes" id="UP000477739"/>
    </source>
</evidence>
<sequence>MVRNLTWANAQSLSEAHDLLLEQAAISRRKASANPLARYGQKAFSQNDEDGITLEILRRLGLTQGTYAEYGVGNGLENNTLILASLGWKGFWVGGESLAFDVSQARRLRYLRDWITLENLYHLTLQGLQYLQVATPDVVSLDLDGNDYHFVEALLRESVLPSLFIVEYNAKFIPPTRFVMPYNATHQWDGSDYYGASLTAFVELFKEFGYRLVCCNAQTGSNAFFVKEEAAGLFADVPQNIMDIYVEPRFYLYRKYGHPVSPQTVAALVQ</sequence>
<name>A0A6L6IKP4_9ENTR</name>
<dbReference type="Proteomes" id="UP000477739">
    <property type="component" value="Unassembled WGS sequence"/>
</dbReference>
<evidence type="ECO:0000313" key="1">
    <source>
        <dbReference type="EMBL" id="MTH46136.1"/>
    </source>
</evidence>